<dbReference type="PROSITE" id="PS00624">
    <property type="entry name" value="GMC_OXRED_2"/>
    <property type="match status" value="1"/>
</dbReference>
<dbReference type="InterPro" id="IPR012132">
    <property type="entry name" value="GMC_OxRdtase"/>
</dbReference>
<dbReference type="InterPro" id="IPR000172">
    <property type="entry name" value="GMC_OxRdtase_N"/>
</dbReference>
<dbReference type="GO" id="GO:0016614">
    <property type="term" value="F:oxidoreductase activity, acting on CH-OH group of donors"/>
    <property type="evidence" value="ECO:0007669"/>
    <property type="project" value="InterPro"/>
</dbReference>
<dbReference type="AlphaFoldDB" id="A0A225MSU7"/>
<name>A0A225MSU7_9BURK</name>
<dbReference type="RefSeq" id="WP_088602816.1">
    <property type="nucleotide sequence ID" value="NZ_NJIH01000004.1"/>
</dbReference>
<dbReference type="OrthoDB" id="9785276at2"/>
<feature type="domain" description="Glucose-methanol-choline oxidoreductase N-terminal" evidence="8">
    <location>
        <begin position="270"/>
        <end position="284"/>
    </location>
</feature>
<evidence type="ECO:0000313" key="10">
    <source>
        <dbReference type="Proteomes" id="UP000214603"/>
    </source>
</evidence>
<dbReference type="Gene3D" id="3.30.560.10">
    <property type="entry name" value="Glucose Oxidase, domain 3"/>
    <property type="match status" value="1"/>
</dbReference>
<dbReference type="Pfam" id="PF05199">
    <property type="entry name" value="GMC_oxred_C"/>
    <property type="match status" value="1"/>
</dbReference>
<keyword evidence="10" id="KW-1185">Reference proteome</keyword>
<dbReference type="PIRSF" id="PIRSF000137">
    <property type="entry name" value="Alcohol_oxidase"/>
    <property type="match status" value="1"/>
</dbReference>
<dbReference type="InterPro" id="IPR036188">
    <property type="entry name" value="FAD/NAD-bd_sf"/>
</dbReference>
<dbReference type="Pfam" id="PF00732">
    <property type="entry name" value="GMC_oxred_N"/>
    <property type="match status" value="1"/>
</dbReference>
<comment type="caution">
    <text evidence="9">The sequence shown here is derived from an EMBL/GenBank/DDBJ whole genome shotgun (WGS) entry which is preliminary data.</text>
</comment>
<dbReference type="InterPro" id="IPR007867">
    <property type="entry name" value="GMC_OxRtase_C"/>
</dbReference>
<evidence type="ECO:0000259" key="8">
    <source>
        <dbReference type="PROSITE" id="PS00624"/>
    </source>
</evidence>
<proteinExistence type="inferred from homology"/>
<feature type="domain" description="Glucose-methanol-choline oxidoreductase N-terminal" evidence="7">
    <location>
        <begin position="98"/>
        <end position="121"/>
    </location>
</feature>
<evidence type="ECO:0000256" key="4">
    <source>
        <dbReference type="ARBA" id="ARBA00022827"/>
    </source>
</evidence>
<dbReference type="GO" id="GO:0050660">
    <property type="term" value="F:flavin adenine dinucleotide binding"/>
    <property type="evidence" value="ECO:0007669"/>
    <property type="project" value="InterPro"/>
</dbReference>
<dbReference type="Proteomes" id="UP000214603">
    <property type="component" value="Unassembled WGS sequence"/>
</dbReference>
<dbReference type="EMBL" id="NJIH01000004">
    <property type="protein sequence ID" value="OWT61729.1"/>
    <property type="molecule type" value="Genomic_DNA"/>
</dbReference>
<evidence type="ECO:0000256" key="1">
    <source>
        <dbReference type="ARBA" id="ARBA00001974"/>
    </source>
</evidence>
<keyword evidence="4 5" id="KW-0274">FAD</keyword>
<evidence type="ECO:0000313" key="9">
    <source>
        <dbReference type="EMBL" id="OWT61729.1"/>
    </source>
</evidence>
<evidence type="ECO:0000259" key="7">
    <source>
        <dbReference type="PROSITE" id="PS00623"/>
    </source>
</evidence>
<dbReference type="SUPFAM" id="SSF51905">
    <property type="entry name" value="FAD/NAD(P)-binding domain"/>
    <property type="match status" value="1"/>
</dbReference>
<feature type="binding site" evidence="5">
    <location>
        <position position="100"/>
    </location>
    <ligand>
        <name>FAD</name>
        <dbReference type="ChEBI" id="CHEBI:57692"/>
    </ligand>
</feature>
<gene>
    <name evidence="9" type="ORF">CEY11_07750</name>
</gene>
<dbReference type="PANTHER" id="PTHR11552">
    <property type="entry name" value="GLUCOSE-METHANOL-CHOLINE GMC OXIDOREDUCTASE"/>
    <property type="match status" value="1"/>
</dbReference>
<dbReference type="PROSITE" id="PS51257">
    <property type="entry name" value="PROKAR_LIPOPROTEIN"/>
    <property type="match status" value="1"/>
</dbReference>
<protein>
    <submittedName>
        <fullName evidence="9">Choline dehydrogenase</fullName>
    </submittedName>
</protein>
<accession>A0A225MSU7</accession>
<comment type="similarity">
    <text evidence="2 6">Belongs to the GMC oxidoreductase family.</text>
</comment>
<evidence type="ECO:0000256" key="2">
    <source>
        <dbReference type="ARBA" id="ARBA00010790"/>
    </source>
</evidence>
<dbReference type="Gene3D" id="3.50.50.60">
    <property type="entry name" value="FAD/NAD(P)-binding domain"/>
    <property type="match status" value="1"/>
</dbReference>
<reference evidence="10" key="1">
    <citation type="submission" date="2017-06" db="EMBL/GenBank/DDBJ databases">
        <title>Herbaspirillum phytohormonus sp. nov., isolated from the root nodule of Robinia pseudoacacia in lead-zinc mine.</title>
        <authorList>
            <person name="Fan M."/>
            <person name="Lin Y."/>
        </authorList>
    </citation>
    <scope>NUCLEOTIDE SEQUENCE [LARGE SCALE GENOMIC DNA]</scope>
    <source>
        <strain evidence="10">SC-089</strain>
    </source>
</reference>
<keyword evidence="3 6" id="KW-0285">Flavoprotein</keyword>
<sequence length="549" mass="59765">MTQNQGRTSPAAGAAGAVPAYDYIIVGAGSAGCVLANRLSADPAVRVLLIEAGGKDRNFWLHLPVGYFKTIYDTRFSRLFDTEPCEGTAGRNIIWPRGRVVGGSSSINGLIYIRGQHRDYDDWAQKGATGWDYGSVLPFFRRSEHYEGGDSEYHGGHGELGVSNLKNDHPYCAAWVKAGQQFGLPYNPDFNGATEYGVGAYQLSMYKGWRSSAAVCFLAPVRRRPNLTVLTRAHLRRVLFEGTTAVGVEWGHDGQLAQARAEREVILSAGTIQSPQILQLSGIGPAQLLQSHGIPVIVDAPEVGENLKDHYQARTIVRLKKKLSLNNDVRNPCKLASMGLEWLFRHSGPLTVGAGQVGGFACTPYASAGRADMQFNVMPLSVDKPGTPLHDYPGFTASACQCRPASRGRLQIQSADPLQAPRIETRYLSEERDRNTLAAGVEMLREIYNQPAFRSLVDTEVLPGAQRRTRQEVLDFAREAGGTVFHPVGTCRMGSDDTSVVDPALKVRGAQRLRVIDASVMPEIISANTNAASIMIGEKGADIVLRQPF</sequence>
<evidence type="ECO:0000256" key="6">
    <source>
        <dbReference type="RuleBase" id="RU003968"/>
    </source>
</evidence>
<comment type="cofactor">
    <cofactor evidence="1 5">
        <name>FAD</name>
        <dbReference type="ChEBI" id="CHEBI:57692"/>
    </cofactor>
</comment>
<evidence type="ECO:0000256" key="5">
    <source>
        <dbReference type="PIRSR" id="PIRSR000137-2"/>
    </source>
</evidence>
<organism evidence="9 10">
    <name type="scientific">Candidimonas nitroreducens</name>
    <dbReference type="NCBI Taxonomy" id="683354"/>
    <lineage>
        <taxon>Bacteria</taxon>
        <taxon>Pseudomonadati</taxon>
        <taxon>Pseudomonadota</taxon>
        <taxon>Betaproteobacteria</taxon>
        <taxon>Burkholderiales</taxon>
        <taxon>Alcaligenaceae</taxon>
        <taxon>Candidimonas</taxon>
    </lineage>
</organism>
<dbReference type="PROSITE" id="PS00623">
    <property type="entry name" value="GMC_OXRED_1"/>
    <property type="match status" value="1"/>
</dbReference>
<dbReference type="SUPFAM" id="SSF54373">
    <property type="entry name" value="FAD-linked reductases, C-terminal domain"/>
    <property type="match status" value="1"/>
</dbReference>
<evidence type="ECO:0000256" key="3">
    <source>
        <dbReference type="ARBA" id="ARBA00022630"/>
    </source>
</evidence>
<dbReference type="PANTHER" id="PTHR11552:SF147">
    <property type="entry name" value="CHOLINE DEHYDROGENASE, MITOCHONDRIAL"/>
    <property type="match status" value="1"/>
</dbReference>